<reference evidence="8" key="1">
    <citation type="submission" date="2022-10" db="EMBL/GenBank/DDBJ databases">
        <title>Culturing micro-colonial fungi from biological soil crusts in the Mojave desert and describing Neophaeococcomyces mojavensis, and introducing the new genera and species Taxawa tesnikishii.</title>
        <authorList>
            <person name="Kurbessoian T."/>
            <person name="Stajich J.E."/>
        </authorList>
    </citation>
    <scope>NUCLEOTIDE SEQUENCE</scope>
    <source>
        <strain evidence="8">TK_35</strain>
    </source>
</reference>
<feature type="transmembrane region" description="Helical" evidence="6">
    <location>
        <begin position="39"/>
        <end position="62"/>
    </location>
</feature>
<dbReference type="SUPFAM" id="SSF103473">
    <property type="entry name" value="MFS general substrate transporter"/>
    <property type="match status" value="1"/>
</dbReference>
<dbReference type="EMBL" id="JAPDRN010000024">
    <property type="protein sequence ID" value="KAJ9637544.1"/>
    <property type="molecule type" value="Genomic_DNA"/>
</dbReference>
<feature type="domain" description="Major facilitator superfamily (MFS) profile" evidence="7">
    <location>
        <begin position="41"/>
        <end position="504"/>
    </location>
</feature>
<feature type="transmembrane region" description="Helical" evidence="6">
    <location>
        <begin position="355"/>
        <end position="376"/>
    </location>
</feature>
<feature type="transmembrane region" description="Helical" evidence="6">
    <location>
        <begin position="107"/>
        <end position="126"/>
    </location>
</feature>
<proteinExistence type="predicted"/>
<dbReference type="InterPro" id="IPR010573">
    <property type="entry name" value="MFS_Str1/Tri12-like"/>
</dbReference>
<keyword evidence="5 6" id="KW-0472">Membrane</keyword>
<evidence type="ECO:0000313" key="9">
    <source>
        <dbReference type="Proteomes" id="UP001172681"/>
    </source>
</evidence>
<feature type="transmembrane region" description="Helical" evidence="6">
    <location>
        <begin position="77"/>
        <end position="95"/>
    </location>
</feature>
<evidence type="ECO:0000256" key="2">
    <source>
        <dbReference type="ARBA" id="ARBA00022448"/>
    </source>
</evidence>
<feature type="transmembrane region" description="Helical" evidence="6">
    <location>
        <begin position="244"/>
        <end position="268"/>
    </location>
</feature>
<sequence length="583" mass="62949">MDVSIERCTPEKENCVSQLEAGIRDPHTNSSDQVTMKTWAIVVVLALSYGISFWPVSFFSIIQNQLATEFGSAPQEGTWLTAVYTMGATSSFMVCGTSSDLFGRRAFILFGNALVLIGSIIGATSHSITQSAASHFILGFGAGNCMLASFALPELLPNKWKHIGVVIADAGLYFDFIAGPVVSRIAAKHHAWRWGYWGVTMSIGMSMAVLVLCLYFPFLSSEVYFPPKHPRGIPWHQAVRELDYVGMASFVGATIMILCGIAFVQLVPSNSPKVIGLLVGGFVTLAFFALWETFNTKLKAPVTPPRLFAANKGRTLGSPFICGFVVTMFYYGQNITWPTMVNVYFTDATTSDTKVYWLSTVQGFGILAGSLMLSCFGRRLKHWRLQMFIPFTLMTFFGGLNAYITPQKESLGIAFTFLTSMFFGYVQYLSIVFIQFGAEQTELGIVGGLGGVARTGGGAVANTVFMTILTTTQSNYAEKHVIAAAEAAGATPAIAKALLAALPEGATALAKIQGLTTAMIGAAAAAFQQSYVEGVKNVSLASIGFGSLAILGSCWLEDIGPKMNDKIEIFLENDVQAEKNVYH</sequence>
<evidence type="ECO:0000256" key="1">
    <source>
        <dbReference type="ARBA" id="ARBA00004141"/>
    </source>
</evidence>
<dbReference type="GO" id="GO:0022857">
    <property type="term" value="F:transmembrane transporter activity"/>
    <property type="evidence" value="ECO:0007669"/>
    <property type="project" value="InterPro"/>
</dbReference>
<feature type="transmembrane region" description="Helical" evidence="6">
    <location>
        <begin position="274"/>
        <end position="294"/>
    </location>
</feature>
<evidence type="ECO:0000256" key="6">
    <source>
        <dbReference type="SAM" id="Phobius"/>
    </source>
</evidence>
<dbReference type="Proteomes" id="UP001172681">
    <property type="component" value="Unassembled WGS sequence"/>
</dbReference>
<evidence type="ECO:0000256" key="3">
    <source>
        <dbReference type="ARBA" id="ARBA00022692"/>
    </source>
</evidence>
<evidence type="ECO:0000313" key="8">
    <source>
        <dbReference type="EMBL" id="KAJ9637544.1"/>
    </source>
</evidence>
<dbReference type="AlphaFoldDB" id="A0AA38Y6T7"/>
<gene>
    <name evidence="8" type="ORF">H2204_004693</name>
</gene>
<feature type="transmembrane region" description="Helical" evidence="6">
    <location>
        <begin position="163"/>
        <end position="182"/>
    </location>
</feature>
<keyword evidence="2" id="KW-0813">Transport</keyword>
<accession>A0AA38Y6T7</accession>
<dbReference type="PANTHER" id="PTHR23501:SF195">
    <property type="entry name" value="PEP5"/>
    <property type="match status" value="1"/>
</dbReference>
<feature type="transmembrane region" description="Helical" evidence="6">
    <location>
        <begin position="388"/>
        <end position="405"/>
    </location>
</feature>
<comment type="caution">
    <text evidence="8">The sequence shown here is derived from an EMBL/GenBank/DDBJ whole genome shotgun (WGS) entry which is preliminary data.</text>
</comment>
<keyword evidence="4 6" id="KW-1133">Transmembrane helix</keyword>
<feature type="transmembrane region" description="Helical" evidence="6">
    <location>
        <begin position="411"/>
        <end position="434"/>
    </location>
</feature>
<organism evidence="8 9">
    <name type="scientific">Knufia peltigerae</name>
    <dbReference type="NCBI Taxonomy" id="1002370"/>
    <lineage>
        <taxon>Eukaryota</taxon>
        <taxon>Fungi</taxon>
        <taxon>Dikarya</taxon>
        <taxon>Ascomycota</taxon>
        <taxon>Pezizomycotina</taxon>
        <taxon>Eurotiomycetes</taxon>
        <taxon>Chaetothyriomycetidae</taxon>
        <taxon>Chaetothyriales</taxon>
        <taxon>Trichomeriaceae</taxon>
        <taxon>Knufia</taxon>
    </lineage>
</organism>
<evidence type="ECO:0000256" key="4">
    <source>
        <dbReference type="ARBA" id="ARBA00022989"/>
    </source>
</evidence>
<evidence type="ECO:0000256" key="5">
    <source>
        <dbReference type="ARBA" id="ARBA00023136"/>
    </source>
</evidence>
<dbReference type="InterPro" id="IPR036259">
    <property type="entry name" value="MFS_trans_sf"/>
</dbReference>
<feature type="transmembrane region" description="Helical" evidence="6">
    <location>
        <begin position="315"/>
        <end position="335"/>
    </location>
</feature>
<dbReference type="PANTHER" id="PTHR23501">
    <property type="entry name" value="MAJOR FACILITATOR SUPERFAMILY"/>
    <property type="match status" value="1"/>
</dbReference>
<dbReference type="Gene3D" id="1.20.1250.20">
    <property type="entry name" value="MFS general substrate transporter like domains"/>
    <property type="match status" value="2"/>
</dbReference>
<dbReference type="InterPro" id="IPR020846">
    <property type="entry name" value="MFS_dom"/>
</dbReference>
<comment type="subcellular location">
    <subcellularLocation>
        <location evidence="1">Membrane</location>
        <topology evidence="1">Multi-pass membrane protein</topology>
    </subcellularLocation>
</comment>
<keyword evidence="3 6" id="KW-0812">Transmembrane</keyword>
<dbReference type="GO" id="GO:0005886">
    <property type="term" value="C:plasma membrane"/>
    <property type="evidence" value="ECO:0007669"/>
    <property type="project" value="TreeGrafter"/>
</dbReference>
<dbReference type="PROSITE" id="PS50850">
    <property type="entry name" value="MFS"/>
    <property type="match status" value="1"/>
</dbReference>
<evidence type="ECO:0000259" key="7">
    <source>
        <dbReference type="PROSITE" id="PS50850"/>
    </source>
</evidence>
<feature type="transmembrane region" description="Helical" evidence="6">
    <location>
        <begin position="194"/>
        <end position="218"/>
    </location>
</feature>
<name>A0AA38Y6T7_9EURO</name>
<protein>
    <recommendedName>
        <fullName evidence="7">Major facilitator superfamily (MFS) profile domain-containing protein</fullName>
    </recommendedName>
</protein>
<dbReference type="Pfam" id="PF06609">
    <property type="entry name" value="TRI12"/>
    <property type="match status" value="1"/>
</dbReference>
<keyword evidence="9" id="KW-1185">Reference proteome</keyword>